<dbReference type="PANTHER" id="PTHR33362">
    <property type="entry name" value="SIALIC ACID TRAP TRANSPORTER PERMEASE PROTEIN SIAT-RELATED"/>
    <property type="match status" value="1"/>
</dbReference>
<evidence type="ECO:0000256" key="1">
    <source>
        <dbReference type="ARBA" id="ARBA00004429"/>
    </source>
</evidence>
<dbReference type="GO" id="GO:0022857">
    <property type="term" value="F:transmembrane transporter activity"/>
    <property type="evidence" value="ECO:0007669"/>
    <property type="project" value="UniProtKB-UniRule"/>
</dbReference>
<protein>
    <recommendedName>
        <fullName evidence="7">TRAP transporter large permease protein</fullName>
    </recommendedName>
</protein>
<evidence type="ECO:0000256" key="5">
    <source>
        <dbReference type="ARBA" id="ARBA00022989"/>
    </source>
</evidence>
<feature type="domain" description="TRAP C4-dicarboxylate transport system permease DctM subunit" evidence="8">
    <location>
        <begin position="7"/>
        <end position="414"/>
    </location>
</feature>
<feature type="transmembrane region" description="Helical" evidence="7">
    <location>
        <begin position="93"/>
        <end position="112"/>
    </location>
</feature>
<dbReference type="EMBL" id="QDDR01000011">
    <property type="protein sequence ID" value="PVE45907.1"/>
    <property type="molecule type" value="Genomic_DNA"/>
</dbReference>
<gene>
    <name evidence="9" type="ORF">DDE23_19010</name>
</gene>
<dbReference type="Pfam" id="PF06808">
    <property type="entry name" value="DctM"/>
    <property type="match status" value="1"/>
</dbReference>
<evidence type="ECO:0000256" key="4">
    <source>
        <dbReference type="ARBA" id="ARBA00022692"/>
    </source>
</evidence>
<comment type="caution">
    <text evidence="9">The sequence shown here is derived from an EMBL/GenBank/DDBJ whole genome shotgun (WGS) entry which is preliminary data.</text>
</comment>
<dbReference type="NCBIfam" id="TIGR00786">
    <property type="entry name" value="dctM"/>
    <property type="match status" value="1"/>
</dbReference>
<dbReference type="Proteomes" id="UP000244810">
    <property type="component" value="Unassembled WGS sequence"/>
</dbReference>
<proteinExistence type="inferred from homology"/>
<comment type="subunit">
    <text evidence="7">The complex comprises the extracytoplasmic solute receptor protein and the two transmembrane proteins.</text>
</comment>
<dbReference type="InterPro" id="IPR004681">
    <property type="entry name" value="TRAP_DctM"/>
</dbReference>
<feature type="transmembrane region" description="Helical" evidence="7">
    <location>
        <begin position="52"/>
        <end position="73"/>
    </location>
</feature>
<feature type="transmembrane region" description="Helical" evidence="7">
    <location>
        <begin position="133"/>
        <end position="158"/>
    </location>
</feature>
<keyword evidence="7" id="KW-0813">Transport</keyword>
<feature type="transmembrane region" description="Helical" evidence="7">
    <location>
        <begin position="353"/>
        <end position="370"/>
    </location>
</feature>
<accession>A0A2T7UMK3</accession>
<sequence length="427" mass="45192">MWLTPFVFVLLLISGTAFAYLMGAVSVVSFLMVGKAQFLSILPQRIFAQLDVFAFMAMPLFILTAEIMTRAGVTRSLIDFALSMVGRFRGGLGHVNILTSVFFAGISGSAIADSAALSRTFVPEMVERGYNPYYAGAITAASSMIGPIIPPSIIMILYGGLTGASVAALFTAGIVPGILLALALLVLNSVLARIGKHPGGASPDLPRFWPSLKRAAPALLLPVVILGSLVLGLATPTEGSAIAVLFALIAGHFYNGLSRKMLVEALETTARMTGTIFIILAAISVLGFLAGQMGWSEALADWVESIGLTGNRYLFFLIAIFLVAGMFMDTPVAMTLLIPLFVPQAVAQGIDPVHLGIVLCFNLCVGLITPPLGKCLVVVAALTDLNYWRLAYAALPFIAVQILLLLALGYWPELSLALPRLAGFSVN</sequence>
<keyword evidence="6 7" id="KW-0472">Membrane</keyword>
<feature type="transmembrane region" description="Helical" evidence="7">
    <location>
        <begin position="240"/>
        <end position="257"/>
    </location>
</feature>
<evidence type="ECO:0000256" key="7">
    <source>
        <dbReference type="RuleBase" id="RU369079"/>
    </source>
</evidence>
<dbReference type="PANTHER" id="PTHR33362:SF2">
    <property type="entry name" value="TRAP TRANSPORTER LARGE PERMEASE PROTEIN"/>
    <property type="match status" value="1"/>
</dbReference>
<feature type="transmembrane region" description="Helical" evidence="7">
    <location>
        <begin position="390"/>
        <end position="411"/>
    </location>
</feature>
<organism evidence="9 10">
    <name type="scientific">Pararhodobacter aggregans</name>
    <dbReference type="NCBI Taxonomy" id="404875"/>
    <lineage>
        <taxon>Bacteria</taxon>
        <taxon>Pseudomonadati</taxon>
        <taxon>Pseudomonadota</taxon>
        <taxon>Alphaproteobacteria</taxon>
        <taxon>Rhodobacterales</taxon>
        <taxon>Paracoccaceae</taxon>
        <taxon>Pararhodobacter</taxon>
    </lineage>
</organism>
<dbReference type="RefSeq" id="WP_107754609.1">
    <property type="nucleotide sequence ID" value="NZ_QBKF01000015.1"/>
</dbReference>
<dbReference type="AlphaFoldDB" id="A0A2T7UMK3"/>
<evidence type="ECO:0000256" key="6">
    <source>
        <dbReference type="ARBA" id="ARBA00023136"/>
    </source>
</evidence>
<evidence type="ECO:0000313" key="9">
    <source>
        <dbReference type="EMBL" id="PVE45907.1"/>
    </source>
</evidence>
<name>A0A2T7UMK3_9RHOB</name>
<feature type="transmembrane region" description="Helical" evidence="7">
    <location>
        <begin position="6"/>
        <end position="31"/>
    </location>
</feature>
<feature type="transmembrane region" description="Helical" evidence="7">
    <location>
        <begin position="164"/>
        <end position="187"/>
    </location>
</feature>
<dbReference type="InterPro" id="IPR010656">
    <property type="entry name" value="DctM"/>
</dbReference>
<reference evidence="9 10" key="1">
    <citation type="journal article" date="2011" name="Syst. Appl. Microbiol.">
        <title>Defluviimonas denitrificans gen. nov., sp. nov., and Pararhodobacter aggregans gen. nov., sp. nov., non-phototrophic Rhodobacteraceae from the biofilter of a marine aquaculture.</title>
        <authorList>
            <person name="Foesel B.U."/>
            <person name="Drake H.L."/>
            <person name="Schramm A."/>
        </authorList>
    </citation>
    <scope>NUCLEOTIDE SEQUENCE [LARGE SCALE GENOMIC DNA]</scope>
    <source>
        <strain evidence="9 10">D1-19</strain>
    </source>
</reference>
<comment type="similarity">
    <text evidence="7">Belongs to the TRAP transporter large permease family.</text>
</comment>
<feature type="transmembrane region" description="Helical" evidence="7">
    <location>
        <begin position="215"/>
        <end position="234"/>
    </location>
</feature>
<evidence type="ECO:0000259" key="8">
    <source>
        <dbReference type="Pfam" id="PF06808"/>
    </source>
</evidence>
<keyword evidence="5 7" id="KW-1133">Transmembrane helix</keyword>
<keyword evidence="2" id="KW-1003">Cell membrane</keyword>
<dbReference type="PIRSF" id="PIRSF006066">
    <property type="entry name" value="HI0050"/>
    <property type="match status" value="1"/>
</dbReference>
<feature type="transmembrane region" description="Helical" evidence="7">
    <location>
        <begin position="269"/>
        <end position="293"/>
    </location>
</feature>
<evidence type="ECO:0000256" key="3">
    <source>
        <dbReference type="ARBA" id="ARBA00022519"/>
    </source>
</evidence>
<evidence type="ECO:0000313" key="10">
    <source>
        <dbReference type="Proteomes" id="UP000244810"/>
    </source>
</evidence>
<keyword evidence="3 7" id="KW-0997">Cell inner membrane</keyword>
<evidence type="ECO:0000256" key="2">
    <source>
        <dbReference type="ARBA" id="ARBA00022475"/>
    </source>
</evidence>
<dbReference type="GO" id="GO:0005886">
    <property type="term" value="C:plasma membrane"/>
    <property type="evidence" value="ECO:0007669"/>
    <property type="project" value="UniProtKB-SubCell"/>
</dbReference>
<dbReference type="OrthoDB" id="9790209at2"/>
<keyword evidence="4 7" id="KW-0812">Transmembrane</keyword>
<keyword evidence="10" id="KW-1185">Reference proteome</keyword>
<comment type="function">
    <text evidence="7">Part of the tripartite ATP-independent periplasmic (TRAP) transport system.</text>
</comment>
<feature type="transmembrane region" description="Helical" evidence="7">
    <location>
        <begin position="313"/>
        <end position="341"/>
    </location>
</feature>
<comment type="subcellular location">
    <subcellularLocation>
        <location evidence="1 7">Cell inner membrane</location>
        <topology evidence="1 7">Multi-pass membrane protein</topology>
    </subcellularLocation>
</comment>